<name>A0AAF0I6M1_9ENTE</name>
<dbReference type="Pfam" id="PF00746">
    <property type="entry name" value="Gram_pos_anchor"/>
    <property type="match status" value="1"/>
</dbReference>
<protein>
    <submittedName>
        <fullName evidence="9">LPXTG cell wall anchor domain-containing protein</fullName>
    </submittedName>
</protein>
<dbReference type="InterPro" id="IPR019931">
    <property type="entry name" value="LPXTG_anchor"/>
</dbReference>
<evidence type="ECO:0000259" key="8">
    <source>
        <dbReference type="Pfam" id="PF00746"/>
    </source>
</evidence>
<feature type="domain" description="Gram-positive cocci surface proteins LPxTG" evidence="8">
    <location>
        <begin position="124"/>
        <end position="156"/>
    </location>
</feature>
<accession>A0AAF0I6M1</accession>
<keyword evidence="6" id="KW-1133">Transmembrane helix</keyword>
<evidence type="ECO:0000313" key="10">
    <source>
        <dbReference type="Proteomes" id="UP001179647"/>
    </source>
</evidence>
<dbReference type="Proteomes" id="UP001179647">
    <property type="component" value="Chromosome"/>
</dbReference>
<keyword evidence="1" id="KW-0134">Cell wall</keyword>
<feature type="region of interest" description="Disordered" evidence="5">
    <location>
        <begin position="40"/>
        <end position="111"/>
    </location>
</feature>
<keyword evidence="4" id="KW-0572">Peptidoglycan-anchor</keyword>
<dbReference type="KEGG" id="vie:OL234_01705"/>
<sequence>MTVKKIVLTTLLGLMLGSFGSIASQANEIDEVTTDAQVEFLNDAPKPSPPIPPEIKPDDQEKPEKEKIPSDNLASNDELNNSSIVKPLDKESHSLRPNKPHSSLDNGSGRLKGENQSKWLGYFPQTGELSSNKLLNFGLLVILIVGVLYIKNKKNKHRESY</sequence>
<evidence type="ECO:0000256" key="3">
    <source>
        <dbReference type="ARBA" id="ARBA00022729"/>
    </source>
</evidence>
<keyword evidence="6" id="KW-0472">Membrane</keyword>
<evidence type="ECO:0000256" key="1">
    <source>
        <dbReference type="ARBA" id="ARBA00022512"/>
    </source>
</evidence>
<evidence type="ECO:0000256" key="6">
    <source>
        <dbReference type="SAM" id="Phobius"/>
    </source>
</evidence>
<evidence type="ECO:0000256" key="4">
    <source>
        <dbReference type="ARBA" id="ARBA00023088"/>
    </source>
</evidence>
<keyword evidence="6" id="KW-0812">Transmembrane</keyword>
<feature type="compositionally biased region" description="Polar residues" evidence="5">
    <location>
        <begin position="72"/>
        <end position="84"/>
    </location>
</feature>
<dbReference type="AlphaFoldDB" id="A0AAF0I6M1"/>
<feature type="signal peptide" evidence="7">
    <location>
        <begin position="1"/>
        <end position="23"/>
    </location>
</feature>
<evidence type="ECO:0000256" key="7">
    <source>
        <dbReference type="SAM" id="SignalP"/>
    </source>
</evidence>
<evidence type="ECO:0000256" key="5">
    <source>
        <dbReference type="SAM" id="MobiDB-lite"/>
    </source>
</evidence>
<dbReference type="NCBIfam" id="TIGR01167">
    <property type="entry name" value="LPXTG_anchor"/>
    <property type="match status" value="1"/>
</dbReference>
<evidence type="ECO:0000256" key="2">
    <source>
        <dbReference type="ARBA" id="ARBA00022525"/>
    </source>
</evidence>
<keyword evidence="3 7" id="KW-0732">Signal</keyword>
<feature type="compositionally biased region" description="Basic and acidic residues" evidence="5">
    <location>
        <begin position="55"/>
        <end position="69"/>
    </location>
</feature>
<proteinExistence type="predicted"/>
<feature type="transmembrane region" description="Helical" evidence="6">
    <location>
        <begin position="134"/>
        <end position="150"/>
    </location>
</feature>
<organism evidence="9 10">
    <name type="scientific">Vagococcus intermedius</name>
    <dbReference type="NCBI Taxonomy" id="2991418"/>
    <lineage>
        <taxon>Bacteria</taxon>
        <taxon>Bacillati</taxon>
        <taxon>Bacillota</taxon>
        <taxon>Bacilli</taxon>
        <taxon>Lactobacillales</taxon>
        <taxon>Enterococcaceae</taxon>
        <taxon>Vagococcus</taxon>
    </lineage>
</organism>
<evidence type="ECO:0000313" key="9">
    <source>
        <dbReference type="EMBL" id="WEG73648.1"/>
    </source>
</evidence>
<feature type="chain" id="PRO_5042227364" evidence="7">
    <location>
        <begin position="24"/>
        <end position="161"/>
    </location>
</feature>
<keyword evidence="10" id="KW-1185">Reference proteome</keyword>
<dbReference type="RefSeq" id="WP_275469448.1">
    <property type="nucleotide sequence ID" value="NZ_CP110232.1"/>
</dbReference>
<reference evidence="9" key="1">
    <citation type="submission" date="2022-10" db="EMBL/GenBank/DDBJ databases">
        <title>Vagococcus sp. isolated from poultry meat.</title>
        <authorList>
            <person name="Johansson P."/>
            <person name="Bjorkroth J."/>
        </authorList>
    </citation>
    <scope>NUCLEOTIDE SEQUENCE</scope>
    <source>
        <strain evidence="9">STAA11</strain>
    </source>
</reference>
<keyword evidence="2" id="KW-0964">Secreted</keyword>
<gene>
    <name evidence="9" type="ORF">OL234_01705</name>
</gene>
<dbReference type="EMBL" id="CP110232">
    <property type="protein sequence ID" value="WEG73648.1"/>
    <property type="molecule type" value="Genomic_DNA"/>
</dbReference>